<evidence type="ECO:0000313" key="4">
    <source>
        <dbReference type="EMBL" id="RDH46002.1"/>
    </source>
</evidence>
<dbReference type="InterPro" id="IPR025392">
    <property type="entry name" value="DUF4124"/>
</dbReference>
<reference evidence="4 5" key="1">
    <citation type="submission" date="2017-04" db="EMBL/GenBank/DDBJ databases">
        <title>Draft genome sequence of Zooshikella ganghwensis VG4 isolated from Red Sea sediments.</title>
        <authorList>
            <person name="Rehman Z."/>
            <person name="Alam I."/>
            <person name="Kamau A."/>
            <person name="Bajic V."/>
            <person name="Leiknes T."/>
        </authorList>
    </citation>
    <scope>NUCLEOTIDE SEQUENCE [LARGE SCALE GENOMIC DNA]</scope>
    <source>
        <strain evidence="4 5">VG4</strain>
    </source>
</reference>
<feature type="signal peptide" evidence="2">
    <location>
        <begin position="1"/>
        <end position="23"/>
    </location>
</feature>
<evidence type="ECO:0000256" key="1">
    <source>
        <dbReference type="SAM" id="MobiDB-lite"/>
    </source>
</evidence>
<evidence type="ECO:0000256" key="2">
    <source>
        <dbReference type="SAM" id="SignalP"/>
    </source>
</evidence>
<keyword evidence="5" id="KW-1185">Reference proteome</keyword>
<proteinExistence type="predicted"/>
<dbReference type="EMBL" id="NDXW01000001">
    <property type="protein sequence ID" value="RDH46002.1"/>
    <property type="molecule type" value="Genomic_DNA"/>
</dbReference>
<feature type="domain" description="DUF4124" evidence="3">
    <location>
        <begin position="15"/>
        <end position="65"/>
    </location>
</feature>
<name>A0A4P9VUJ2_9GAMM</name>
<feature type="chain" id="PRO_5020834751" evidence="2">
    <location>
        <begin position="24"/>
        <end position="153"/>
    </location>
</feature>
<dbReference type="Pfam" id="PF13511">
    <property type="entry name" value="DUF4124"/>
    <property type="match status" value="1"/>
</dbReference>
<organism evidence="4 5">
    <name type="scientific">Zooshikella ganghwensis</name>
    <dbReference type="NCBI Taxonomy" id="202772"/>
    <lineage>
        <taxon>Bacteria</taxon>
        <taxon>Pseudomonadati</taxon>
        <taxon>Pseudomonadota</taxon>
        <taxon>Gammaproteobacteria</taxon>
        <taxon>Oceanospirillales</taxon>
        <taxon>Zooshikellaceae</taxon>
        <taxon>Zooshikella</taxon>
    </lineage>
</organism>
<sequence length="153" mass="17734">MRPFLLVSITCLVFCLQTQLSHADTFYKWVDDQGVTHYGTRPPEGASAESVKTHAQKPANQDQATKELEETKVEQTLETKEKEEEARFQKDLAAAKQERKKLCKEARENRLQLNLKSRVKMKMEDGSVKMLSEEERQEQLQRAKEAIDEYCID</sequence>
<keyword evidence="2" id="KW-0732">Signal</keyword>
<gene>
    <name evidence="4" type="ORF">B9G39_22535</name>
</gene>
<dbReference type="AlphaFoldDB" id="A0A4P9VUJ2"/>
<dbReference type="Proteomes" id="UP000257039">
    <property type="component" value="Unassembled WGS sequence"/>
</dbReference>
<accession>A0A4P9VUJ2</accession>
<evidence type="ECO:0000313" key="5">
    <source>
        <dbReference type="Proteomes" id="UP000257039"/>
    </source>
</evidence>
<feature type="region of interest" description="Disordered" evidence="1">
    <location>
        <begin position="38"/>
        <end position="66"/>
    </location>
</feature>
<evidence type="ECO:0000259" key="3">
    <source>
        <dbReference type="Pfam" id="PF13511"/>
    </source>
</evidence>
<protein>
    <submittedName>
        <fullName evidence="4">DUF4124 domain-containing protein</fullName>
    </submittedName>
</protein>
<comment type="caution">
    <text evidence="4">The sequence shown here is derived from an EMBL/GenBank/DDBJ whole genome shotgun (WGS) entry which is preliminary data.</text>
</comment>